<dbReference type="PROSITE" id="PS51005">
    <property type="entry name" value="NAC"/>
    <property type="match status" value="1"/>
</dbReference>
<feature type="domain" description="NAC" evidence="13">
    <location>
        <begin position="9"/>
        <end position="164"/>
    </location>
</feature>
<keyword evidence="6" id="KW-0238">DNA-binding</keyword>
<evidence type="ECO:0000256" key="5">
    <source>
        <dbReference type="ARBA" id="ARBA00023015"/>
    </source>
</evidence>
<sequence length="823" mass="91379">MAVLPLGSLPLGFRFRPTDEELISHYLRSKINGHDSDVEVIPEIDVCKFEPWDLPGLSVIKTDDPEWFFFCPRDRKYPNGHRSNRATEAGYWKATGKDRTIKSRKSGSNTTLIGMKKTLVFYRGRAPKGERTYWIMHEYRATEKDLDGTGPGQGAYVLCRLFRKSEEKAEALNYDDVEPTISSPIAKSSPEDTSSNLLHETTTLDMQINRKSNGTQHWLTDQLDTISSNTHLLVESCSNSYMTSDADDHTTERLPHEGCPLFGDKTRGVLHDQANCQLFCTDRLPDHEELAPDMGSPFANDFGIDNSELLFQDGTSEPEISLSDLLDEAFLNQDGFCDESSTRKHSMMSGANHFDAGLSYTNACGPCIGTDPEMTQIQHIQELGVFPQLHRSFDQGGEILVSGNQFFQQDAFCNGTALAISDHGISNVEESSSQNTFYTGGTESQLWGHPPQQTPHSYYGIFQGTAPRRIRLHVDHKKVQPAIAEEVGDSTEEAYISSIAVSDISEGLVSESGNINHCKLNIKRRSRLPQERKNSECSIVQGTAPRRIRLQVNLKPGNANNDEEVTSALTKMNVKELEHDHTTGESKTEDQKVINGEWVAKEPSESLAFMSKHVDKSLGIGSPGQVTTAARRVPQVNHTLDHPCIEEMTSTLTEVNEKAPEHDHTASESKTKEEKVENGEWIAKEPAERMTLKSKQEGKSLGISSLGQGTAARRVPLQVNHTLDHACNEEDVTFILTEVNEKIPKRGPTTYESKMENRKLDNWEGIAGGPFESLTLRSKQETQSSGVQTGCSGSTSLYTQSFSMVIIILVITLPVGILLCLRS</sequence>
<evidence type="ECO:0000313" key="14">
    <source>
        <dbReference type="EMBL" id="KAK4742406.1"/>
    </source>
</evidence>
<comment type="subcellular location">
    <subcellularLocation>
        <location evidence="2">Membrane</location>
        <topology evidence="2">Single-pass membrane protein</topology>
    </subcellularLocation>
    <subcellularLocation>
        <location evidence="1">Nucleus</location>
    </subcellularLocation>
</comment>
<dbReference type="InterPro" id="IPR003441">
    <property type="entry name" value="NAC-dom"/>
</dbReference>
<dbReference type="GO" id="GO:0005634">
    <property type="term" value="C:nucleus"/>
    <property type="evidence" value="ECO:0007669"/>
    <property type="project" value="UniProtKB-SubCell"/>
</dbReference>
<feature type="transmembrane region" description="Helical" evidence="12">
    <location>
        <begin position="801"/>
        <end position="821"/>
    </location>
</feature>
<protein>
    <recommendedName>
        <fullName evidence="13">NAC domain-containing protein</fullName>
    </recommendedName>
</protein>
<keyword evidence="4 12" id="KW-1133">Transmembrane helix</keyword>
<feature type="region of interest" description="Disordered" evidence="11">
    <location>
        <begin position="656"/>
        <end position="678"/>
    </location>
</feature>
<dbReference type="PANTHER" id="PTHR31744">
    <property type="entry name" value="PROTEIN CUP-SHAPED COTYLEDON 2-RELATED"/>
    <property type="match status" value="1"/>
</dbReference>
<reference evidence="14 15" key="1">
    <citation type="journal article" date="2023" name="Hortic Res">
        <title>Pangenome of water caltrop reveals structural variations and asymmetric subgenome divergence after allopolyploidization.</title>
        <authorList>
            <person name="Zhang X."/>
            <person name="Chen Y."/>
            <person name="Wang L."/>
            <person name="Yuan Y."/>
            <person name="Fang M."/>
            <person name="Shi L."/>
            <person name="Lu R."/>
            <person name="Comes H.P."/>
            <person name="Ma Y."/>
            <person name="Chen Y."/>
            <person name="Huang G."/>
            <person name="Zhou Y."/>
            <person name="Zheng Z."/>
            <person name="Qiu Y."/>
        </authorList>
    </citation>
    <scope>NUCLEOTIDE SEQUENCE [LARGE SCALE GENOMIC DNA]</scope>
    <source>
        <tissue evidence="14">Roots</tissue>
    </source>
</reference>
<evidence type="ECO:0000313" key="15">
    <source>
        <dbReference type="Proteomes" id="UP001345219"/>
    </source>
</evidence>
<dbReference type="GO" id="GO:0006355">
    <property type="term" value="P:regulation of DNA-templated transcription"/>
    <property type="evidence" value="ECO:0007669"/>
    <property type="project" value="InterPro"/>
</dbReference>
<name>A0AAN7GC08_9MYRT</name>
<evidence type="ECO:0000256" key="12">
    <source>
        <dbReference type="SAM" id="Phobius"/>
    </source>
</evidence>
<gene>
    <name evidence="14" type="ORF">SAY87_000407</name>
</gene>
<evidence type="ECO:0000256" key="10">
    <source>
        <dbReference type="ARBA" id="ARBA00023242"/>
    </source>
</evidence>
<dbReference type="InterPro" id="IPR036093">
    <property type="entry name" value="NAC_dom_sf"/>
</dbReference>
<keyword evidence="7 12" id="KW-0472">Membrane</keyword>
<evidence type="ECO:0000256" key="9">
    <source>
        <dbReference type="ARBA" id="ARBA00023163"/>
    </source>
</evidence>
<dbReference type="FunFam" id="2.170.150.80:FF:000002">
    <property type="entry name" value="Nac domain-containing protein 86"/>
    <property type="match status" value="1"/>
</dbReference>
<evidence type="ECO:0000256" key="7">
    <source>
        <dbReference type="ARBA" id="ARBA00023136"/>
    </source>
</evidence>
<dbReference type="AlphaFoldDB" id="A0AAN7GC08"/>
<dbReference type="GO" id="GO:0000976">
    <property type="term" value="F:transcription cis-regulatory region binding"/>
    <property type="evidence" value="ECO:0007669"/>
    <property type="project" value="UniProtKB-ARBA"/>
</dbReference>
<evidence type="ECO:0000259" key="13">
    <source>
        <dbReference type="PROSITE" id="PS51005"/>
    </source>
</evidence>
<dbReference type="EMBL" id="JAXIOK010000023">
    <property type="protein sequence ID" value="KAK4742406.1"/>
    <property type="molecule type" value="Genomic_DNA"/>
</dbReference>
<keyword evidence="9" id="KW-0804">Transcription</keyword>
<dbReference type="SUPFAM" id="SSF101941">
    <property type="entry name" value="NAC domain"/>
    <property type="match status" value="1"/>
</dbReference>
<proteinExistence type="predicted"/>
<evidence type="ECO:0000256" key="3">
    <source>
        <dbReference type="ARBA" id="ARBA00022692"/>
    </source>
</evidence>
<keyword evidence="10" id="KW-0539">Nucleus</keyword>
<keyword evidence="5" id="KW-0805">Transcription regulation</keyword>
<evidence type="ECO:0000256" key="4">
    <source>
        <dbReference type="ARBA" id="ARBA00022989"/>
    </source>
</evidence>
<organism evidence="14 15">
    <name type="scientific">Trapa incisa</name>
    <dbReference type="NCBI Taxonomy" id="236973"/>
    <lineage>
        <taxon>Eukaryota</taxon>
        <taxon>Viridiplantae</taxon>
        <taxon>Streptophyta</taxon>
        <taxon>Embryophyta</taxon>
        <taxon>Tracheophyta</taxon>
        <taxon>Spermatophyta</taxon>
        <taxon>Magnoliopsida</taxon>
        <taxon>eudicotyledons</taxon>
        <taxon>Gunneridae</taxon>
        <taxon>Pentapetalae</taxon>
        <taxon>rosids</taxon>
        <taxon>malvids</taxon>
        <taxon>Myrtales</taxon>
        <taxon>Lythraceae</taxon>
        <taxon>Trapa</taxon>
    </lineage>
</organism>
<comment type="caution">
    <text evidence="14">The sequence shown here is derived from an EMBL/GenBank/DDBJ whole genome shotgun (WGS) entry which is preliminary data.</text>
</comment>
<accession>A0AAN7GC08</accession>
<evidence type="ECO:0000256" key="1">
    <source>
        <dbReference type="ARBA" id="ARBA00004123"/>
    </source>
</evidence>
<dbReference type="Pfam" id="PF02365">
    <property type="entry name" value="NAM"/>
    <property type="match status" value="1"/>
</dbReference>
<evidence type="ECO:0000256" key="2">
    <source>
        <dbReference type="ARBA" id="ARBA00004167"/>
    </source>
</evidence>
<dbReference type="Proteomes" id="UP001345219">
    <property type="component" value="Chromosome 1"/>
</dbReference>
<dbReference type="PANTHER" id="PTHR31744:SF216">
    <property type="entry name" value="NAC TRANSCRIPTION FACTOR"/>
    <property type="match status" value="1"/>
</dbReference>
<dbReference type="Gene3D" id="2.170.150.80">
    <property type="entry name" value="NAC domain"/>
    <property type="match status" value="1"/>
</dbReference>
<evidence type="ECO:0000256" key="6">
    <source>
        <dbReference type="ARBA" id="ARBA00023125"/>
    </source>
</evidence>
<evidence type="ECO:0000256" key="8">
    <source>
        <dbReference type="ARBA" id="ARBA00023159"/>
    </source>
</evidence>
<keyword evidence="8" id="KW-0010">Activator</keyword>
<dbReference type="GO" id="GO:0016020">
    <property type="term" value="C:membrane"/>
    <property type="evidence" value="ECO:0007669"/>
    <property type="project" value="UniProtKB-SubCell"/>
</dbReference>
<keyword evidence="3 12" id="KW-0812">Transmembrane</keyword>
<evidence type="ECO:0000256" key="11">
    <source>
        <dbReference type="SAM" id="MobiDB-lite"/>
    </source>
</evidence>
<keyword evidence="15" id="KW-1185">Reference proteome</keyword>